<dbReference type="PANTHER" id="PTHR10229:SF0">
    <property type="entry name" value="GTP-BINDING PROTEIN 6-RELATED"/>
    <property type="match status" value="1"/>
</dbReference>
<comment type="subcellular location">
    <subcellularLocation>
        <location evidence="1">Cytoplasm</location>
    </subcellularLocation>
</comment>
<dbReference type="GO" id="GO:0005737">
    <property type="term" value="C:cytoplasm"/>
    <property type="evidence" value="ECO:0007669"/>
    <property type="project" value="UniProtKB-SubCell"/>
</dbReference>
<evidence type="ECO:0000256" key="6">
    <source>
        <dbReference type="ARBA" id="ARBA00023134"/>
    </source>
</evidence>
<dbReference type="AlphaFoldDB" id="X1NEG2"/>
<protein>
    <recommendedName>
        <fullName evidence="7">GTPase HflX N-terminal domain-containing protein</fullName>
    </recommendedName>
</protein>
<keyword evidence="3" id="KW-0479">Metal-binding</keyword>
<dbReference type="Gene3D" id="3.40.50.11060">
    <property type="entry name" value="GTPase HflX, N-terminal domain"/>
    <property type="match status" value="1"/>
</dbReference>
<dbReference type="InterPro" id="IPR042108">
    <property type="entry name" value="GTPase_HflX_N_sf"/>
</dbReference>
<evidence type="ECO:0000256" key="5">
    <source>
        <dbReference type="ARBA" id="ARBA00022842"/>
    </source>
</evidence>
<proteinExistence type="predicted"/>
<dbReference type="PANTHER" id="PTHR10229">
    <property type="entry name" value="GTP-BINDING PROTEIN HFLX"/>
    <property type="match status" value="1"/>
</dbReference>
<keyword evidence="6" id="KW-0342">GTP-binding</keyword>
<sequence>MFLKEEDIITRGTITQTSPEERAFLVAVETKGSADSWPVGVSIEELAQLASTAGADVVGKLTQRLSTPSKTHYLGKGKLDELLSLKAGTNYNVVIFDDELSPLQQRNLEEALQVKVIDRVVLILD</sequence>
<evidence type="ECO:0000256" key="3">
    <source>
        <dbReference type="ARBA" id="ARBA00022723"/>
    </source>
</evidence>
<name>X1NEG2_9ZZZZ</name>
<accession>X1NEG2</accession>
<evidence type="ECO:0000256" key="4">
    <source>
        <dbReference type="ARBA" id="ARBA00022741"/>
    </source>
</evidence>
<reference evidence="8" key="1">
    <citation type="journal article" date="2014" name="Front. Microbiol.">
        <title>High frequency of phylogenetically diverse reductive dehalogenase-homologous genes in deep subseafloor sedimentary metagenomes.</title>
        <authorList>
            <person name="Kawai M."/>
            <person name="Futagami T."/>
            <person name="Toyoda A."/>
            <person name="Takaki Y."/>
            <person name="Nishi S."/>
            <person name="Hori S."/>
            <person name="Arai W."/>
            <person name="Tsubouchi T."/>
            <person name="Morono Y."/>
            <person name="Uchiyama I."/>
            <person name="Ito T."/>
            <person name="Fujiyama A."/>
            <person name="Inagaki F."/>
            <person name="Takami H."/>
        </authorList>
    </citation>
    <scope>NUCLEOTIDE SEQUENCE</scope>
    <source>
        <strain evidence="8">Expedition CK06-06</strain>
    </source>
</reference>
<comment type="caution">
    <text evidence="8">The sequence shown here is derived from an EMBL/GenBank/DDBJ whole genome shotgun (WGS) entry which is preliminary data.</text>
</comment>
<organism evidence="8">
    <name type="scientific">marine sediment metagenome</name>
    <dbReference type="NCBI Taxonomy" id="412755"/>
    <lineage>
        <taxon>unclassified sequences</taxon>
        <taxon>metagenomes</taxon>
        <taxon>ecological metagenomes</taxon>
    </lineage>
</organism>
<dbReference type="GO" id="GO:0046872">
    <property type="term" value="F:metal ion binding"/>
    <property type="evidence" value="ECO:0007669"/>
    <property type="project" value="UniProtKB-KW"/>
</dbReference>
<gene>
    <name evidence="8" type="ORF">S06H3_44729</name>
</gene>
<dbReference type="GO" id="GO:0005525">
    <property type="term" value="F:GTP binding"/>
    <property type="evidence" value="ECO:0007669"/>
    <property type="project" value="UniProtKB-KW"/>
</dbReference>
<keyword evidence="2" id="KW-0963">Cytoplasm</keyword>
<feature type="domain" description="GTPase HflX N-terminal" evidence="7">
    <location>
        <begin position="42"/>
        <end position="125"/>
    </location>
</feature>
<dbReference type="EMBL" id="BARV01027851">
    <property type="protein sequence ID" value="GAI41963.1"/>
    <property type="molecule type" value="Genomic_DNA"/>
</dbReference>
<keyword evidence="4" id="KW-0547">Nucleotide-binding</keyword>
<evidence type="ECO:0000259" key="7">
    <source>
        <dbReference type="Pfam" id="PF13167"/>
    </source>
</evidence>
<keyword evidence="5" id="KW-0460">Magnesium</keyword>
<feature type="non-terminal residue" evidence="8">
    <location>
        <position position="125"/>
    </location>
</feature>
<dbReference type="Pfam" id="PF13167">
    <property type="entry name" value="GTP-bdg_N"/>
    <property type="match status" value="1"/>
</dbReference>
<evidence type="ECO:0000256" key="2">
    <source>
        <dbReference type="ARBA" id="ARBA00022490"/>
    </source>
</evidence>
<dbReference type="GO" id="GO:0043022">
    <property type="term" value="F:ribosome binding"/>
    <property type="evidence" value="ECO:0007669"/>
    <property type="project" value="TreeGrafter"/>
</dbReference>
<evidence type="ECO:0000256" key="1">
    <source>
        <dbReference type="ARBA" id="ARBA00004496"/>
    </source>
</evidence>
<evidence type="ECO:0000313" key="8">
    <source>
        <dbReference type="EMBL" id="GAI41963.1"/>
    </source>
</evidence>
<dbReference type="FunFam" id="3.40.50.11060:FF:000001">
    <property type="entry name" value="GTPase HflX"/>
    <property type="match status" value="1"/>
</dbReference>
<dbReference type="InterPro" id="IPR025121">
    <property type="entry name" value="GTPase_HflX_N"/>
</dbReference>
<dbReference type="InterPro" id="IPR016496">
    <property type="entry name" value="GTPase_HflX"/>
</dbReference>